<keyword evidence="1" id="KW-1133">Transmembrane helix</keyword>
<dbReference type="Proteomes" id="UP000037035">
    <property type="component" value="Unassembled WGS sequence"/>
</dbReference>
<protein>
    <submittedName>
        <fullName evidence="2">Uncharacterized protein</fullName>
    </submittedName>
</protein>
<name>A0A0L6V1F1_9BASI</name>
<comment type="caution">
    <text evidence="2">The sequence shown here is derived from an EMBL/GenBank/DDBJ whole genome shotgun (WGS) entry which is preliminary data.</text>
</comment>
<keyword evidence="3" id="KW-1185">Reference proteome</keyword>
<accession>A0A0L6V1F1</accession>
<evidence type="ECO:0000256" key="1">
    <source>
        <dbReference type="SAM" id="Phobius"/>
    </source>
</evidence>
<keyword evidence="1" id="KW-0812">Transmembrane</keyword>
<feature type="transmembrane region" description="Helical" evidence="1">
    <location>
        <begin position="28"/>
        <end position="48"/>
    </location>
</feature>
<evidence type="ECO:0000313" key="3">
    <source>
        <dbReference type="Proteomes" id="UP000037035"/>
    </source>
</evidence>
<evidence type="ECO:0000313" key="2">
    <source>
        <dbReference type="EMBL" id="KNZ54613.1"/>
    </source>
</evidence>
<keyword evidence="1" id="KW-0472">Membrane</keyword>
<dbReference type="EMBL" id="LAVV01007835">
    <property type="protein sequence ID" value="KNZ54613.1"/>
    <property type="molecule type" value="Genomic_DNA"/>
</dbReference>
<proteinExistence type="predicted"/>
<sequence>MWYIWFLKKLWITRFQQKSPQIIIPKSLCLVVIFHFILVSKIFLIGFFKKNYWFLQQFERRSTPFNSTRVVSIHGIIGRVSGFKRRSTPRNGERNGCGVSRGGRAKIVLTHLKFYHASICTVPSLLYPEIFHFKTRFDLILEEDNIGAHNNQVIHMQCVFKKAYPILSVFQGSIQNPSNPTHASTPLLYCCSLPFSPSETIFPAKMLDPSLPNNIRWNFFYIVSPSKLVFWMLADLTLFPDLKKIRIEKKMGSGVVFHLRYNAKSTFHRHCDSVVTCTGKSLQEEEVIILQEEEVILQEENLYHYKWREVSLCIRQGCCKMREEGSMGEEVQTHKSWQYMQVHAGLHSLYCIVHGMYGWQHLDRIEIYVSFCRGCTYLFQLHIEESGLWLAGARPGLPFSRGELVSSSIFSSIFPVRVSGIGLSRKNFVYKGLTTQSRASINKTRSLQYNISSDTIYSH</sequence>
<gene>
    <name evidence="2" type="ORF">VP01_28g4</name>
</gene>
<dbReference type="VEuPathDB" id="FungiDB:VP01_28g4"/>
<organism evidence="2 3">
    <name type="scientific">Puccinia sorghi</name>
    <dbReference type="NCBI Taxonomy" id="27349"/>
    <lineage>
        <taxon>Eukaryota</taxon>
        <taxon>Fungi</taxon>
        <taxon>Dikarya</taxon>
        <taxon>Basidiomycota</taxon>
        <taxon>Pucciniomycotina</taxon>
        <taxon>Pucciniomycetes</taxon>
        <taxon>Pucciniales</taxon>
        <taxon>Pucciniaceae</taxon>
        <taxon>Puccinia</taxon>
    </lineage>
</organism>
<reference evidence="2 3" key="1">
    <citation type="submission" date="2015-08" db="EMBL/GenBank/DDBJ databases">
        <title>Next Generation Sequencing and Analysis of the Genome of Puccinia sorghi L Schw, the Causal Agent of Maize Common Rust.</title>
        <authorList>
            <person name="Rochi L."/>
            <person name="Burguener G."/>
            <person name="Darino M."/>
            <person name="Turjanski A."/>
            <person name="Kreff E."/>
            <person name="Dieguez M.J."/>
            <person name="Sacco F."/>
        </authorList>
    </citation>
    <scope>NUCLEOTIDE SEQUENCE [LARGE SCALE GENOMIC DNA]</scope>
    <source>
        <strain evidence="2 3">RO10H11247</strain>
    </source>
</reference>
<dbReference type="AlphaFoldDB" id="A0A0L6V1F1"/>